<evidence type="ECO:0000256" key="1">
    <source>
        <dbReference type="SAM" id="Phobius"/>
    </source>
</evidence>
<keyword evidence="1" id="KW-0812">Transmembrane</keyword>
<comment type="caution">
    <text evidence="2">The sequence shown here is derived from an EMBL/GenBank/DDBJ whole genome shotgun (WGS) entry which is preliminary data.</text>
</comment>
<dbReference type="EMBL" id="WKJI01000001">
    <property type="protein sequence ID" value="MRX46120.1"/>
    <property type="molecule type" value="Genomic_DNA"/>
</dbReference>
<keyword evidence="3" id="KW-1185">Reference proteome</keyword>
<evidence type="ECO:0000313" key="2">
    <source>
        <dbReference type="EMBL" id="MRX46120.1"/>
    </source>
</evidence>
<protein>
    <submittedName>
        <fullName evidence="2">Uncharacterized protein</fullName>
    </submittedName>
</protein>
<sequence>MKRPKFKLNSILFFAVVFLPLWMYLAWVLWPKTKLVIAIVDKTVLNKKGQEHASLTWFLRYNKYSKTSEKLYNVGNDYFGFFPKPNQEYTLKGLERFDETQLQKLADDSDLTYFTDTYGIYLKEWLELTESTERSKLIYGGMSIPDLTFLKKMKSQNKLVLTEFNCIGTPTTKPIREQFEKEFKIKWTGWVGRYFDSLDTNKNKELPRWLINNYLVQNNFKWPFEKSGIAFVNEDDKILILENVEHLDAEVPYILTAKEEREKYNIPLSMKYPFWFDIMQTSRDNHIVSFYDLKVNEKGKKILDDNGIPPQFPAVIEHYRDDYKFFYFAGDFADNPIALNASSFKGIHFFRKFFYDRSIASERVSFFWEYYYPLINTIITNYEKDLKLQPNAQ</sequence>
<proteinExistence type="predicted"/>
<gene>
    <name evidence="2" type="ORF">GJJ64_02865</name>
</gene>
<feature type="transmembrane region" description="Helical" evidence="1">
    <location>
        <begin position="12"/>
        <end position="30"/>
    </location>
</feature>
<dbReference type="Proteomes" id="UP000462931">
    <property type="component" value="Unassembled WGS sequence"/>
</dbReference>
<keyword evidence="1" id="KW-0472">Membrane</keyword>
<evidence type="ECO:0000313" key="3">
    <source>
        <dbReference type="Proteomes" id="UP000462931"/>
    </source>
</evidence>
<accession>A0A7K0FLK8</accession>
<organism evidence="2 3">
    <name type="scientific">Pedobacter puniceum</name>
    <dbReference type="NCBI Taxonomy" id="2666136"/>
    <lineage>
        <taxon>Bacteria</taxon>
        <taxon>Pseudomonadati</taxon>
        <taxon>Bacteroidota</taxon>
        <taxon>Sphingobacteriia</taxon>
        <taxon>Sphingobacteriales</taxon>
        <taxon>Sphingobacteriaceae</taxon>
        <taxon>Pedobacter</taxon>
    </lineage>
</organism>
<dbReference type="RefSeq" id="WP_154286245.1">
    <property type="nucleotide sequence ID" value="NZ_WKJI01000001.1"/>
</dbReference>
<dbReference type="AlphaFoldDB" id="A0A7K0FLK8"/>
<reference evidence="2 3" key="1">
    <citation type="submission" date="2019-11" db="EMBL/GenBank/DDBJ databases">
        <authorList>
            <person name="Cheng Q."/>
            <person name="Yang Z."/>
        </authorList>
    </citation>
    <scope>NUCLEOTIDE SEQUENCE [LARGE SCALE GENOMIC DNA]</scope>
    <source>
        <strain evidence="2 3">HX-22-1</strain>
    </source>
</reference>
<name>A0A7K0FLK8_9SPHI</name>
<keyword evidence="1" id="KW-1133">Transmembrane helix</keyword>